<reference evidence="1 2" key="1">
    <citation type="submission" date="2022-12" db="EMBL/GenBank/DDBJ databases">
        <title>Chromosome-scale assembly of the Ensete ventricosum genome.</title>
        <authorList>
            <person name="Dussert Y."/>
            <person name="Stocks J."/>
            <person name="Wendawek A."/>
            <person name="Woldeyes F."/>
            <person name="Nichols R.A."/>
            <person name="Borrell J.S."/>
        </authorList>
    </citation>
    <scope>NUCLEOTIDE SEQUENCE [LARGE SCALE GENOMIC DNA]</scope>
    <source>
        <strain evidence="2">cv. Maze</strain>
        <tissue evidence="1">Seeds</tissue>
    </source>
</reference>
<evidence type="ECO:0000313" key="2">
    <source>
        <dbReference type="Proteomes" id="UP001222027"/>
    </source>
</evidence>
<comment type="caution">
    <text evidence="1">The sequence shown here is derived from an EMBL/GenBank/DDBJ whole genome shotgun (WGS) entry which is preliminary data.</text>
</comment>
<gene>
    <name evidence="1" type="ORF">OPV22_019365</name>
</gene>
<proteinExistence type="predicted"/>
<dbReference type="EMBL" id="JAQQAF010000006">
    <property type="protein sequence ID" value="KAJ8475638.1"/>
    <property type="molecule type" value="Genomic_DNA"/>
</dbReference>
<dbReference type="AlphaFoldDB" id="A0AAV8QG96"/>
<evidence type="ECO:0000313" key="1">
    <source>
        <dbReference type="EMBL" id="KAJ8475638.1"/>
    </source>
</evidence>
<keyword evidence="2" id="KW-1185">Reference proteome</keyword>
<protein>
    <submittedName>
        <fullName evidence="1">Uncharacterized protein</fullName>
    </submittedName>
</protein>
<accession>A0AAV8QG96</accession>
<organism evidence="1 2">
    <name type="scientific">Ensete ventricosum</name>
    <name type="common">Abyssinian banana</name>
    <name type="synonym">Musa ensete</name>
    <dbReference type="NCBI Taxonomy" id="4639"/>
    <lineage>
        <taxon>Eukaryota</taxon>
        <taxon>Viridiplantae</taxon>
        <taxon>Streptophyta</taxon>
        <taxon>Embryophyta</taxon>
        <taxon>Tracheophyta</taxon>
        <taxon>Spermatophyta</taxon>
        <taxon>Magnoliopsida</taxon>
        <taxon>Liliopsida</taxon>
        <taxon>Zingiberales</taxon>
        <taxon>Musaceae</taxon>
        <taxon>Ensete</taxon>
    </lineage>
</organism>
<sequence>MVEWRGTWKRVTLTVRQAKRSREGEAIEVLRPRKTEQGTLATENGSAPWASGFDDPMTFQNRHLVQAACVYNPMKGVLLMSVILLYAA</sequence>
<name>A0AAV8QG96_ENSVE</name>
<dbReference type="Proteomes" id="UP001222027">
    <property type="component" value="Unassembled WGS sequence"/>
</dbReference>